<sequence length="142" mass="16406">MWKDLIQNISTECVYGEPASIEDIEVLEKLFSIQIPKELRSLLYETNGVNEGYGCSLIWSIEKIIRENLNLGDRMEDVYIPFNNLLFFADAGNGDMFGYSTSDRSINQHDIYVWNHENNQRAQIAPSLKHFIEDWISGKLSI</sequence>
<feature type="domain" description="Knr4/Smi1-like" evidence="1">
    <location>
        <begin position="18"/>
        <end position="134"/>
    </location>
</feature>
<dbReference type="SMART" id="SM00860">
    <property type="entry name" value="SMI1_KNR4"/>
    <property type="match status" value="1"/>
</dbReference>
<dbReference type="Pfam" id="PF14568">
    <property type="entry name" value="SUKH_6"/>
    <property type="match status" value="1"/>
</dbReference>
<reference evidence="2 3" key="1">
    <citation type="journal article" date="2018" name="Appl. Environ. Microbiol.">
        <title>Antimicrobial susceptibility testing and tentative epidemiological cut-off values of five Bacillus species relevant for use as animal feed additives or for plant protection.</title>
        <authorList>
            <person name="Agerso Y."/>
            <person name="Stuer-Lauridsen B."/>
            <person name="Bjerre K."/>
            <person name="Jensen M.G."/>
            <person name="Johansen E."/>
            <person name="Bennedsen M."/>
            <person name="Brockmann E."/>
            <person name="Nielsen B."/>
        </authorList>
    </citation>
    <scope>NUCLEOTIDE SEQUENCE [LARGE SCALE GENOMIC DNA]</scope>
    <source>
        <strain evidence="2 3">CHCC20162</strain>
    </source>
</reference>
<dbReference type="InterPro" id="IPR018958">
    <property type="entry name" value="Knr4/Smi1-like_dom"/>
</dbReference>
<comment type="caution">
    <text evidence="2">The sequence shown here is derived from an EMBL/GenBank/DDBJ whole genome shotgun (WGS) entry which is preliminary data.</text>
</comment>
<dbReference type="EMBL" id="PQWM01000103">
    <property type="protein sequence ID" value="RDZ04516.1"/>
    <property type="molecule type" value="Genomic_DNA"/>
</dbReference>
<gene>
    <name evidence="2" type="ORF">C3744_30480</name>
</gene>
<protein>
    <submittedName>
        <fullName evidence="2">SMI1/KNR4 family protein</fullName>
    </submittedName>
</protein>
<evidence type="ECO:0000313" key="3">
    <source>
        <dbReference type="Proteomes" id="UP000256519"/>
    </source>
</evidence>
<organism evidence="2 3">
    <name type="scientific">Priestia megaterium</name>
    <name type="common">Bacillus megaterium</name>
    <dbReference type="NCBI Taxonomy" id="1404"/>
    <lineage>
        <taxon>Bacteria</taxon>
        <taxon>Bacillati</taxon>
        <taxon>Bacillota</taxon>
        <taxon>Bacilli</taxon>
        <taxon>Bacillales</taxon>
        <taxon>Bacillaceae</taxon>
        <taxon>Priestia</taxon>
    </lineage>
</organism>
<dbReference type="AlphaFoldDB" id="A0A3D8WSJ0"/>
<evidence type="ECO:0000259" key="1">
    <source>
        <dbReference type="SMART" id="SM00860"/>
    </source>
</evidence>
<dbReference type="SUPFAM" id="SSF160631">
    <property type="entry name" value="SMI1/KNR4-like"/>
    <property type="match status" value="1"/>
</dbReference>
<name>A0A3D8WSJ0_PRIMG</name>
<evidence type="ECO:0000313" key="2">
    <source>
        <dbReference type="EMBL" id="RDZ04516.1"/>
    </source>
</evidence>
<proteinExistence type="predicted"/>
<dbReference type="InterPro" id="IPR037883">
    <property type="entry name" value="Knr4/Smi1-like_sf"/>
</dbReference>
<accession>A0A3D8WSJ0</accession>
<dbReference type="Gene3D" id="3.40.1580.10">
    <property type="entry name" value="SMI1/KNR4-like"/>
    <property type="match status" value="1"/>
</dbReference>
<dbReference type="RefSeq" id="WP_116079453.1">
    <property type="nucleotide sequence ID" value="NZ_CP187631.1"/>
</dbReference>
<dbReference type="Proteomes" id="UP000256519">
    <property type="component" value="Unassembled WGS sequence"/>
</dbReference>